<evidence type="ECO:0000256" key="2">
    <source>
        <dbReference type="ARBA" id="ARBA00024438"/>
    </source>
</evidence>
<dbReference type="GeneID" id="87598736"/>
<keyword evidence="3" id="KW-0812">Transmembrane</keyword>
<name>A0A0M0KGX9_ALKHA</name>
<comment type="caution">
    <text evidence="5">The sequence shown here is derived from an EMBL/GenBank/DDBJ whole genome shotgun (WGS) entry which is preliminary data.</text>
</comment>
<accession>A0A0M0KGX9</accession>
<sequence length="240" mass="27244">MVKSNHLTEQQLIDYVLGELSDEERAIVSQHTTTCSACKRTLIHWEKIITSESSIPVPPSAEKMDLVWKNLDTKRTKPRRKITPRFVFSISSLTAILMLVVALASLNKGMDHDAVQIAPFEEQERLNFQQNPHTQQLDIEPLSYQPDLNGYVWVNDVTHEIFVEIDGLSELQNQDHQLWIIFTDNNVQGAIIPIQEGSSRFFMHGMDVETLKLIKASVEPKGGSHTPTGPETFIVEIKNE</sequence>
<dbReference type="InterPro" id="IPR041916">
    <property type="entry name" value="Anti_sigma_zinc_sf"/>
</dbReference>
<dbReference type="Gene3D" id="1.10.10.1320">
    <property type="entry name" value="Anti-sigma factor, zinc-finger domain"/>
    <property type="match status" value="1"/>
</dbReference>
<evidence type="ECO:0000313" key="5">
    <source>
        <dbReference type="EMBL" id="KOO38061.1"/>
    </source>
</evidence>
<dbReference type="PATRIC" id="fig|136160.3.peg.996"/>
<keyword evidence="3" id="KW-1133">Transmembrane helix</keyword>
<comment type="similarity">
    <text evidence="1">Belongs to the zinc-associated anti-sigma factor (ZAS) superfamily. Anti-sigma-W factor family.</text>
</comment>
<dbReference type="RefSeq" id="WP_053430500.1">
    <property type="nucleotide sequence ID" value="NZ_CP040441.1"/>
</dbReference>
<keyword evidence="3" id="KW-0472">Membrane</keyword>
<dbReference type="Pfam" id="PF13490">
    <property type="entry name" value="zf-HC2"/>
    <property type="match status" value="1"/>
</dbReference>
<protein>
    <recommendedName>
        <fullName evidence="2">Anti-sigma-W factor RsiW</fullName>
    </recommendedName>
</protein>
<dbReference type="EMBL" id="LILD01000001">
    <property type="protein sequence ID" value="KOO38061.1"/>
    <property type="molecule type" value="Genomic_DNA"/>
</dbReference>
<proteinExistence type="inferred from homology"/>
<dbReference type="InterPro" id="IPR027383">
    <property type="entry name" value="Znf_put"/>
</dbReference>
<dbReference type="AlphaFoldDB" id="A0A0M0KGX9"/>
<feature type="domain" description="Putative zinc-finger" evidence="4">
    <location>
        <begin position="9"/>
        <end position="38"/>
    </location>
</feature>
<evidence type="ECO:0000256" key="1">
    <source>
        <dbReference type="ARBA" id="ARBA00024353"/>
    </source>
</evidence>
<feature type="transmembrane region" description="Helical" evidence="3">
    <location>
        <begin position="86"/>
        <end position="106"/>
    </location>
</feature>
<reference evidence="5" key="1">
    <citation type="submission" date="2015-08" db="EMBL/GenBank/DDBJ databases">
        <title>Complete DNA Sequence of Pseudomonas syringae pv. actinidiae, the Causal Agent of Kiwifruit Canker Disease.</title>
        <authorList>
            <person name="Rikkerink E.H.A."/>
            <person name="Fineran P.C."/>
        </authorList>
    </citation>
    <scope>NUCLEOTIDE SEQUENCE</scope>
    <source>
        <strain evidence="5">DSM 13666</strain>
    </source>
</reference>
<organism evidence="5">
    <name type="scientific">Halalkalibacterium halodurans</name>
    <name type="common">Bacillus halodurans</name>
    <dbReference type="NCBI Taxonomy" id="86665"/>
    <lineage>
        <taxon>Bacteria</taxon>
        <taxon>Bacillati</taxon>
        <taxon>Bacillota</taxon>
        <taxon>Bacilli</taxon>
        <taxon>Bacillales</taxon>
        <taxon>Bacillaceae</taxon>
        <taxon>Halalkalibacterium (ex Joshi et al. 2022)</taxon>
    </lineage>
</organism>
<evidence type="ECO:0000256" key="3">
    <source>
        <dbReference type="SAM" id="Phobius"/>
    </source>
</evidence>
<evidence type="ECO:0000259" key="4">
    <source>
        <dbReference type="Pfam" id="PF13490"/>
    </source>
</evidence>
<gene>
    <name evidence="5" type="ORF">AMD02_03710</name>
</gene>